<name>A0ABW2Z2D0_9SPHI</name>
<dbReference type="SMART" id="SM00409">
    <property type="entry name" value="IG"/>
    <property type="match status" value="6"/>
</dbReference>
<dbReference type="SUPFAM" id="SSF49265">
    <property type="entry name" value="Fibronectin type III"/>
    <property type="match status" value="1"/>
</dbReference>
<accession>A0ABW2Z2D0</accession>
<dbReference type="SUPFAM" id="SSF48726">
    <property type="entry name" value="Immunoglobulin"/>
    <property type="match status" value="1"/>
</dbReference>
<evidence type="ECO:0000259" key="2">
    <source>
        <dbReference type="PROSITE" id="PS50853"/>
    </source>
</evidence>
<dbReference type="InterPro" id="IPR036116">
    <property type="entry name" value="FN3_sf"/>
</dbReference>
<dbReference type="InterPro" id="IPR026341">
    <property type="entry name" value="T9SS_type_B"/>
</dbReference>
<feature type="domain" description="Fibronectin type-III" evidence="2">
    <location>
        <begin position="1367"/>
        <end position="1452"/>
    </location>
</feature>
<protein>
    <submittedName>
        <fullName evidence="3">Gliding motility-associated C-terminal domain-containing protein</fullName>
    </submittedName>
</protein>
<evidence type="ECO:0000256" key="1">
    <source>
        <dbReference type="SAM" id="SignalP"/>
    </source>
</evidence>
<feature type="signal peptide" evidence="1">
    <location>
        <begin position="1"/>
        <end position="26"/>
    </location>
</feature>
<evidence type="ECO:0000313" key="4">
    <source>
        <dbReference type="Proteomes" id="UP001596958"/>
    </source>
</evidence>
<dbReference type="EMBL" id="JBHTHU010000021">
    <property type="protein sequence ID" value="MFD0751857.1"/>
    <property type="molecule type" value="Genomic_DNA"/>
</dbReference>
<dbReference type="Gene3D" id="2.60.40.10">
    <property type="entry name" value="Immunoglobulins"/>
    <property type="match status" value="1"/>
</dbReference>
<comment type="caution">
    <text evidence="3">The sequence shown here is derived from an EMBL/GenBank/DDBJ whole genome shotgun (WGS) entry which is preliminary data.</text>
</comment>
<dbReference type="InterPro" id="IPR003961">
    <property type="entry name" value="FN3_dom"/>
</dbReference>
<gene>
    <name evidence="3" type="ORF">ACFQZS_17015</name>
</gene>
<dbReference type="Pfam" id="PF19081">
    <property type="entry name" value="Ig_7"/>
    <property type="match status" value="10"/>
</dbReference>
<dbReference type="NCBIfam" id="TIGR04131">
    <property type="entry name" value="Bac_Flav_CTERM"/>
    <property type="match status" value="1"/>
</dbReference>
<keyword evidence="1" id="KW-0732">Signal</keyword>
<dbReference type="InterPro" id="IPR013783">
    <property type="entry name" value="Ig-like_fold"/>
</dbReference>
<reference evidence="4" key="1">
    <citation type="journal article" date="2019" name="Int. J. Syst. Evol. Microbiol.">
        <title>The Global Catalogue of Microorganisms (GCM) 10K type strain sequencing project: providing services to taxonomists for standard genome sequencing and annotation.</title>
        <authorList>
            <consortium name="The Broad Institute Genomics Platform"/>
            <consortium name="The Broad Institute Genome Sequencing Center for Infectious Disease"/>
            <person name="Wu L."/>
            <person name="Ma J."/>
        </authorList>
    </citation>
    <scope>NUCLEOTIDE SEQUENCE [LARGE SCALE GENOMIC DNA]</scope>
    <source>
        <strain evidence="4">CCUG 63418</strain>
    </source>
</reference>
<dbReference type="InterPro" id="IPR003599">
    <property type="entry name" value="Ig_sub"/>
</dbReference>
<dbReference type="Pfam" id="PF13585">
    <property type="entry name" value="CHU_C"/>
    <property type="match status" value="1"/>
</dbReference>
<sequence length="1544" mass="158656">MKISTLATSFIVAACLLLCTFLNGYAQRNYATTNRVGANGLLCLNCIVNNPNNASDGNPQTFSTINVAVGIAASTYQELIFPAAGKVAANTPVSLKLGSGDNLLDLTALGGIFIQAYNGNTPVAPGLAASTLVSAASNNNQILVTFTPTQIYDRVRVTLNGGLVGALSSIYLYEGFYNSPGAVACNTAIDELHGISAGLLNLGVDVGGVANPLNAIDGNLNTFSTLNASVGAVGATTQQTALFSSLSVPGDSVRLTLSIPQALIDAGVLTRIAVNTFNGNTDNGDSRTLSSALLTVRLLDLSGTSRRVTVTYAPPNVFDRVKLTLGGGIANVLTSLNLHEVQRVLPRPVISNNNVVVSNLQLCGNSSVTLTAAAKPNTVFNWYAAATGGAPVFTGAAYTTPLLTTTTTYYVAASRVGCTDESDRTPVTITINAAPATPTLTVANPTICAGDVAVLTVASPLAGVTYRWYDAATGGAPVFTGNSFTTPALNTGRSYFVEAVNSGGCSSATRAEAVITVQPKPAAPTLTANNQTINAGQTATITATSATPGVTFNWYTTASATTPFFTGASYTTPALFTSQTYYVSAANSTGCQSSTRTAITINVNADTNAPCTYANQQTTNINGLCAGCTVTNSTFVVDADTTTASTISVGAGLAGAYAEQLLQYQQPGFAGDMIKLVIQSPVGLTDAALLGQIQVTIYNGATPVNTVLLNNATVQVRLLGGGGNRYVVLVPAPAGYDGVGIRLSSGAVTALTSVQLFYTAQQYPAPVFANANPEICKGSPAQLSITSPGNGTFNWYTTPTGGTPVYTGSNITTDPITGNTTLYVEYTRGTCTSPVRYPITIVANDVPLKPVVEPASATIYSGQTTTFKATPVGNATVKWYTAATGGTLVFTGTTFTTPPLTTNTTYYAEANNGTCASVDRTPAEVTVQAVVIPDVAVTPPTQTITSGQTASMTASSTTPGTIFNWYDQPTAGTLLFTGPTYTTPPLSANKTYYAEAVVTASGAVSATRASGAVTVNAATVPDIVVTPPTQSVNPGQTATFTATSTTPGTSFNWYTTPTGGSPIYTGPVYTTPPVFSNNTYYAEAVVDATGIPSATRATGTVNVAVIVPDVAVTPPSQNINSGQTATFTASSTLPGTSFNWYTTPTGGAPIFTGPTFTSPPLTTNTTYYAEAVVDATGTPSSSRASGVVVINANTVPDVAVNPPVRNINSGQTATFTASSTTPGTSFKWYTTPTGGSPIFTGAVYTSPPVYSNTTYYAEAVVDATNTPSASRASGVVSVTAVPPATPVIANTGTSVCPGNTTTLTISNPNPDLTVRWYAEAALTTLRATGNTFTTSTINANTTFYVQSTDPAGNKSAVATVTVTIIPQLAAPIVTVASASTSSITFQWTSIASATGYQVSTNNGTSFTDISTGNSYTVTGLQANQSAAVIIRATGTCQPGLNSALVTGTTANPFANGLFVPNAFTPNGDGNNDMVFVQGTAVKGIVFTVYNQWGELIYRTNVLNSGWDGSYKGRIQPVGVYVYYVEATMNDGQLVKKKGTITLLR</sequence>
<evidence type="ECO:0000313" key="3">
    <source>
        <dbReference type="EMBL" id="MFD0751857.1"/>
    </source>
</evidence>
<keyword evidence="4" id="KW-1185">Reference proteome</keyword>
<dbReference type="RefSeq" id="WP_377102165.1">
    <property type="nucleotide sequence ID" value="NZ_JBHTHU010000021.1"/>
</dbReference>
<dbReference type="Proteomes" id="UP001596958">
    <property type="component" value="Unassembled WGS sequence"/>
</dbReference>
<dbReference type="InterPro" id="IPR036179">
    <property type="entry name" value="Ig-like_dom_sf"/>
</dbReference>
<dbReference type="PROSITE" id="PS51257">
    <property type="entry name" value="PROKAR_LIPOPROTEIN"/>
    <property type="match status" value="1"/>
</dbReference>
<dbReference type="InterPro" id="IPR044023">
    <property type="entry name" value="Ig_7"/>
</dbReference>
<feature type="chain" id="PRO_5045063955" evidence="1">
    <location>
        <begin position="27"/>
        <end position="1544"/>
    </location>
</feature>
<dbReference type="PROSITE" id="PS50853">
    <property type="entry name" value="FN3"/>
    <property type="match status" value="1"/>
</dbReference>
<proteinExistence type="predicted"/>
<organism evidence="3 4">
    <name type="scientific">Mucilaginibacter calamicampi</name>
    <dbReference type="NCBI Taxonomy" id="1302352"/>
    <lineage>
        <taxon>Bacteria</taxon>
        <taxon>Pseudomonadati</taxon>
        <taxon>Bacteroidota</taxon>
        <taxon>Sphingobacteriia</taxon>
        <taxon>Sphingobacteriales</taxon>
        <taxon>Sphingobacteriaceae</taxon>
        <taxon>Mucilaginibacter</taxon>
    </lineage>
</organism>